<dbReference type="InterPro" id="IPR017045">
    <property type="entry name" value="Malt_Pase/Glycosyl_Hdrlase"/>
</dbReference>
<dbReference type="InterPro" id="IPR011013">
    <property type="entry name" value="Gal_mutarotase_sf_dom"/>
</dbReference>
<gene>
    <name evidence="7" type="ORF">Q5Y73_02885</name>
</gene>
<keyword evidence="2" id="KW-0328">Glycosyltransferase</keyword>
<evidence type="ECO:0000313" key="8">
    <source>
        <dbReference type="Proteomes" id="UP001231941"/>
    </source>
</evidence>
<dbReference type="InterPro" id="IPR037018">
    <property type="entry name" value="GH65_N"/>
</dbReference>
<name>A0ABT9IUK3_9BACL</name>
<dbReference type="Gene3D" id="2.60.420.10">
    <property type="entry name" value="Maltose phosphorylase, domain 3"/>
    <property type="match status" value="1"/>
</dbReference>
<evidence type="ECO:0000259" key="4">
    <source>
        <dbReference type="Pfam" id="PF03632"/>
    </source>
</evidence>
<dbReference type="RefSeq" id="WP_305990333.1">
    <property type="nucleotide sequence ID" value="NZ_JAVAMP010000001.1"/>
</dbReference>
<reference evidence="7 8" key="1">
    <citation type="submission" date="2023-08" db="EMBL/GenBank/DDBJ databases">
        <authorList>
            <person name="Park J.-S."/>
        </authorList>
    </citation>
    <scope>NUCLEOTIDE SEQUENCE [LARGE SCALE GENOMIC DNA]</scope>
    <source>
        <strain evidence="7 8">2205SS18-9</strain>
    </source>
</reference>
<proteinExistence type="inferred from homology"/>
<dbReference type="GO" id="GO:0016787">
    <property type="term" value="F:hydrolase activity"/>
    <property type="evidence" value="ECO:0007669"/>
    <property type="project" value="UniProtKB-KW"/>
</dbReference>
<evidence type="ECO:0000256" key="3">
    <source>
        <dbReference type="ARBA" id="ARBA00022679"/>
    </source>
</evidence>
<evidence type="ECO:0000259" key="5">
    <source>
        <dbReference type="Pfam" id="PF03633"/>
    </source>
</evidence>
<dbReference type="SUPFAM" id="SSF74650">
    <property type="entry name" value="Galactose mutarotase-like"/>
    <property type="match status" value="1"/>
</dbReference>
<dbReference type="Gene3D" id="2.70.98.40">
    <property type="entry name" value="Glycoside hydrolase, family 65, N-terminal domain"/>
    <property type="match status" value="1"/>
</dbReference>
<dbReference type="InterPro" id="IPR005196">
    <property type="entry name" value="Glyco_hydro_65_N"/>
</dbReference>
<dbReference type="InterPro" id="IPR012341">
    <property type="entry name" value="6hp_glycosidase-like_sf"/>
</dbReference>
<dbReference type="Proteomes" id="UP001231941">
    <property type="component" value="Unassembled WGS sequence"/>
</dbReference>
<feature type="domain" description="Glycoside hydrolase family 65 C-terminal" evidence="5">
    <location>
        <begin position="709"/>
        <end position="761"/>
    </location>
</feature>
<organism evidence="7 8">
    <name type="scientific">Chengkuizengella axinellae</name>
    <dbReference type="NCBI Taxonomy" id="3064388"/>
    <lineage>
        <taxon>Bacteria</taxon>
        <taxon>Bacillati</taxon>
        <taxon>Bacillota</taxon>
        <taxon>Bacilli</taxon>
        <taxon>Bacillales</taxon>
        <taxon>Paenibacillaceae</taxon>
        <taxon>Chengkuizengella</taxon>
    </lineage>
</organism>
<protein>
    <submittedName>
        <fullName evidence="7">Glycosyl hydrolase family 65 protein</fullName>
    </submittedName>
</protein>
<dbReference type="InterPro" id="IPR005194">
    <property type="entry name" value="Glyco_hydro_65_C"/>
</dbReference>
<dbReference type="PANTHER" id="PTHR11051:SF8">
    <property type="entry name" value="PROTEIN-GLUCOSYLGALACTOSYLHYDROXYLYSINE GLUCOSIDASE"/>
    <property type="match status" value="1"/>
</dbReference>
<comment type="similarity">
    <text evidence="1">Belongs to the glycosyl hydrolase 65 family.</text>
</comment>
<dbReference type="Pfam" id="PF03633">
    <property type="entry name" value="Glyco_hydro_65C"/>
    <property type="match status" value="1"/>
</dbReference>
<dbReference type="InterPro" id="IPR005195">
    <property type="entry name" value="Glyco_hydro_65_M"/>
</dbReference>
<accession>A0ABT9IUK3</accession>
<evidence type="ECO:0000313" key="7">
    <source>
        <dbReference type="EMBL" id="MDP5273040.1"/>
    </source>
</evidence>
<keyword evidence="7" id="KW-0378">Hydrolase</keyword>
<dbReference type="Pfam" id="PF03636">
    <property type="entry name" value="Glyco_hydro_65N"/>
    <property type="match status" value="1"/>
</dbReference>
<evidence type="ECO:0000259" key="6">
    <source>
        <dbReference type="Pfam" id="PF03636"/>
    </source>
</evidence>
<dbReference type="PIRSF" id="PIRSF036289">
    <property type="entry name" value="Glycosyl_hydrolase_malt_phosph"/>
    <property type="match status" value="1"/>
</dbReference>
<feature type="domain" description="Glycoside hydrolase family 65 central catalytic" evidence="4">
    <location>
        <begin position="319"/>
        <end position="699"/>
    </location>
</feature>
<keyword evidence="8" id="KW-1185">Reference proteome</keyword>
<dbReference type="PANTHER" id="PTHR11051">
    <property type="entry name" value="GLYCOSYL HYDROLASE-RELATED"/>
    <property type="match status" value="1"/>
</dbReference>
<feature type="domain" description="Glycoside hydrolase family 65 N-terminal" evidence="6">
    <location>
        <begin position="18"/>
        <end position="256"/>
    </location>
</feature>
<dbReference type="InterPro" id="IPR008928">
    <property type="entry name" value="6-hairpin_glycosidase_sf"/>
</dbReference>
<evidence type="ECO:0000256" key="2">
    <source>
        <dbReference type="ARBA" id="ARBA00022676"/>
    </source>
</evidence>
<dbReference type="SUPFAM" id="SSF48208">
    <property type="entry name" value="Six-hairpin glycosidases"/>
    <property type="match status" value="1"/>
</dbReference>
<dbReference type="EMBL" id="JAVAMP010000001">
    <property type="protein sequence ID" value="MDP5273040.1"/>
    <property type="molecule type" value="Genomic_DNA"/>
</dbReference>
<evidence type="ECO:0000256" key="1">
    <source>
        <dbReference type="ARBA" id="ARBA00006768"/>
    </source>
</evidence>
<sequence>MMNYDTGSEEWKNWIISERSFNKKYLGKCESIMVLGNGYMGVRSATEEAYIGEKRNTFVAGTFNRFDQNEVTELPNAADLIQLDIEVNGEVLDLTKGTIHNYNRQLNLRTGELCRSFTWVLTSGEEYDFRFKRFISLVDLHLIGQKIEIIPRNCNSSIKITSGINGQLTNSGVQHFSEGDQRLYENKYLQLVQTTTESKIDFLMNMVHNFKINEQIFTPESMIHMDRRKIYFHFDTSVNKGQTLMLEKISTIQTSRDRNLGNISLRELKNISYAHLKKQSSKGYETLFIESVKAWETRVWKQYGMEIESEHEFDQLAIRFAHYHLTIMTPAHDNRMNIGAKGLSGEGYKGHTFWDTEIFILPFWIYSAPKTARSLLEYRFFSLSGAHKKANENGYKGAMYPWESAWLDDGEVTPVWGAADIVTGEQTKIWSGFIEQHITADVAYAVRQYFQVTNDNEFMNEFGFELLFDTAKFWCSRLEWSIKDRQYHINDVVGPDEYKEHVNNNAFTNYMAYWTMKNALAYAHLLKKQKQSIFQKLNAKLNLTKEMLKWEERLELIYLPKPTANNLVIPQDDTYLQKKEIDLTKYKEQDEVGTIFNDYNLEQVNEIQVSKQADIMALFYLLEDYFSSEVKAANWNYYEPKTLHDSSLSLSIHSVLASDLGDSNLAYRLFKKASTIDLGSNMKSSDHGIHAASLGGIWQCVVNGFGGIRVLEGQLRIEPKLPENWSKLVFPIYWHGDRLKVVITKESVIIENITKENKRIEFLNHENLYILIDKITIQHNHSEK</sequence>
<comment type="caution">
    <text evidence="7">The sequence shown here is derived from an EMBL/GenBank/DDBJ whole genome shotgun (WGS) entry which is preliminary data.</text>
</comment>
<keyword evidence="3" id="KW-0808">Transferase</keyword>
<dbReference type="Gene3D" id="1.50.10.10">
    <property type="match status" value="1"/>
</dbReference>
<dbReference type="Pfam" id="PF03632">
    <property type="entry name" value="Glyco_hydro_65m"/>
    <property type="match status" value="1"/>
</dbReference>